<dbReference type="AlphaFoldDB" id="A0A1B0BBG3"/>
<sequence length="159" mass="18294">MHDNILFSYYLTYQSSTPCFETPIKNANLAYIRAATISQILLYFHIHILPGKYKLITTCNDLSDKWLEPRLPLLELRKTWALYLTTLIMKEIIKRIEPVVSGHDLRITANYSLSVLPLDRFNLFLSVIIAVTALFGCSDAIYANWLMTVSQLSSSFEQQ</sequence>
<dbReference type="Proteomes" id="UP000092460">
    <property type="component" value="Unassembled WGS sequence"/>
</dbReference>
<evidence type="ECO:0000256" key="1">
    <source>
        <dbReference type="SAM" id="Phobius"/>
    </source>
</evidence>
<keyword evidence="3" id="KW-1185">Reference proteome</keyword>
<dbReference type="VEuPathDB" id="VectorBase:GPPI024796"/>
<evidence type="ECO:0000313" key="2">
    <source>
        <dbReference type="EnsemblMetazoa" id="GPPI024796-PA"/>
    </source>
</evidence>
<name>A0A1B0BBG3_9MUSC</name>
<dbReference type="EMBL" id="JXJN01011439">
    <property type="status" value="NOT_ANNOTATED_CDS"/>
    <property type="molecule type" value="Genomic_DNA"/>
</dbReference>
<keyword evidence="1" id="KW-1133">Transmembrane helix</keyword>
<keyword evidence="1" id="KW-0472">Membrane</keyword>
<dbReference type="EnsemblMetazoa" id="GPPI024796-RA">
    <property type="protein sequence ID" value="GPPI024796-PA"/>
    <property type="gene ID" value="GPPI024796"/>
</dbReference>
<keyword evidence="1" id="KW-0812">Transmembrane</keyword>
<feature type="transmembrane region" description="Helical" evidence="1">
    <location>
        <begin position="123"/>
        <end position="145"/>
    </location>
</feature>
<reference evidence="2" key="2">
    <citation type="submission" date="2020-05" db="UniProtKB">
        <authorList>
            <consortium name="EnsemblMetazoa"/>
        </authorList>
    </citation>
    <scope>IDENTIFICATION</scope>
    <source>
        <strain evidence="2">IAEA</strain>
    </source>
</reference>
<accession>A0A1B0BBG3</accession>
<reference evidence="3" key="1">
    <citation type="submission" date="2015-01" db="EMBL/GenBank/DDBJ databases">
        <authorList>
            <person name="Aksoy S."/>
            <person name="Warren W."/>
            <person name="Wilson R.K."/>
        </authorList>
    </citation>
    <scope>NUCLEOTIDE SEQUENCE [LARGE SCALE GENOMIC DNA]</scope>
    <source>
        <strain evidence="3">IAEA</strain>
    </source>
</reference>
<organism evidence="2 3">
    <name type="scientific">Glossina palpalis gambiensis</name>
    <dbReference type="NCBI Taxonomy" id="67801"/>
    <lineage>
        <taxon>Eukaryota</taxon>
        <taxon>Metazoa</taxon>
        <taxon>Ecdysozoa</taxon>
        <taxon>Arthropoda</taxon>
        <taxon>Hexapoda</taxon>
        <taxon>Insecta</taxon>
        <taxon>Pterygota</taxon>
        <taxon>Neoptera</taxon>
        <taxon>Endopterygota</taxon>
        <taxon>Diptera</taxon>
        <taxon>Brachycera</taxon>
        <taxon>Muscomorpha</taxon>
        <taxon>Hippoboscoidea</taxon>
        <taxon>Glossinidae</taxon>
        <taxon>Glossina</taxon>
    </lineage>
</organism>
<evidence type="ECO:0000313" key="3">
    <source>
        <dbReference type="Proteomes" id="UP000092460"/>
    </source>
</evidence>
<protein>
    <submittedName>
        <fullName evidence="2">Uncharacterized protein</fullName>
    </submittedName>
</protein>
<proteinExistence type="predicted"/>
<dbReference type="EMBL" id="JXJN01011438">
    <property type="status" value="NOT_ANNOTATED_CDS"/>
    <property type="molecule type" value="Genomic_DNA"/>
</dbReference>